<feature type="compositionally biased region" description="Polar residues" evidence="5">
    <location>
        <begin position="367"/>
        <end position="376"/>
    </location>
</feature>
<dbReference type="GO" id="GO:0017056">
    <property type="term" value="F:structural constituent of nuclear pore"/>
    <property type="evidence" value="ECO:0007669"/>
    <property type="project" value="TreeGrafter"/>
</dbReference>
<dbReference type="InterPro" id="IPR057974">
    <property type="entry name" value="NUA/TPR/MLP1-2-like_dom"/>
</dbReference>
<feature type="compositionally biased region" description="Polar residues" evidence="5">
    <location>
        <begin position="2053"/>
        <end position="2063"/>
    </location>
</feature>
<evidence type="ECO:0000256" key="3">
    <source>
        <dbReference type="ARBA" id="ARBA00023242"/>
    </source>
</evidence>
<protein>
    <recommendedName>
        <fullName evidence="11">Nucleoprotein TPR/MLP1 domain-containing protein</fullName>
    </recommendedName>
</protein>
<feature type="coiled-coil region" evidence="4">
    <location>
        <begin position="150"/>
        <end position="286"/>
    </location>
</feature>
<evidence type="ECO:0000256" key="2">
    <source>
        <dbReference type="ARBA" id="ARBA00023054"/>
    </source>
</evidence>
<evidence type="ECO:0000256" key="5">
    <source>
        <dbReference type="SAM" id="MobiDB-lite"/>
    </source>
</evidence>
<dbReference type="EMBL" id="WVTA01000005">
    <property type="protein sequence ID" value="KAK3209996.1"/>
    <property type="molecule type" value="Genomic_DNA"/>
</dbReference>
<evidence type="ECO:0000313" key="10">
    <source>
        <dbReference type="Proteomes" id="UP001280581"/>
    </source>
</evidence>
<evidence type="ECO:0000259" key="8">
    <source>
        <dbReference type="Pfam" id="PF25785"/>
    </source>
</evidence>
<dbReference type="Pfam" id="PF25785">
    <property type="entry name" value="TPR"/>
    <property type="match status" value="1"/>
</dbReference>
<feature type="compositionally biased region" description="Low complexity" evidence="5">
    <location>
        <begin position="1959"/>
        <end position="1996"/>
    </location>
</feature>
<feature type="region of interest" description="Disordered" evidence="5">
    <location>
        <begin position="647"/>
        <end position="684"/>
    </location>
</feature>
<organism evidence="9 10">
    <name type="scientific">Pseudopithomyces chartarum</name>
    <dbReference type="NCBI Taxonomy" id="1892770"/>
    <lineage>
        <taxon>Eukaryota</taxon>
        <taxon>Fungi</taxon>
        <taxon>Dikarya</taxon>
        <taxon>Ascomycota</taxon>
        <taxon>Pezizomycotina</taxon>
        <taxon>Dothideomycetes</taxon>
        <taxon>Pleosporomycetidae</taxon>
        <taxon>Pleosporales</taxon>
        <taxon>Massarineae</taxon>
        <taxon>Didymosphaeriaceae</taxon>
        <taxon>Pseudopithomyces</taxon>
    </lineage>
</organism>
<feature type="region of interest" description="Disordered" evidence="5">
    <location>
        <begin position="367"/>
        <end position="404"/>
    </location>
</feature>
<dbReference type="Pfam" id="PF25481">
    <property type="entry name" value="Nucleoprot-TPR"/>
    <property type="match status" value="1"/>
</dbReference>
<dbReference type="Pfam" id="PF07926">
    <property type="entry name" value="TPR_MLP1_2"/>
    <property type="match status" value="1"/>
</dbReference>
<feature type="coiled-coil region" evidence="4">
    <location>
        <begin position="601"/>
        <end position="635"/>
    </location>
</feature>
<feature type="coiled-coil region" evidence="4">
    <location>
        <begin position="1666"/>
        <end position="1784"/>
    </location>
</feature>
<keyword evidence="2 4" id="KW-0175">Coiled coil</keyword>
<evidence type="ECO:0000313" key="9">
    <source>
        <dbReference type="EMBL" id="KAK3209996.1"/>
    </source>
</evidence>
<dbReference type="GO" id="GO:0005643">
    <property type="term" value="C:nuclear pore"/>
    <property type="evidence" value="ECO:0007669"/>
    <property type="project" value="TreeGrafter"/>
</dbReference>
<feature type="region of interest" description="Disordered" evidence="5">
    <location>
        <begin position="1582"/>
        <end position="1609"/>
    </location>
</feature>
<feature type="domain" description="Nucleoprotein TPR/MPL1" evidence="7">
    <location>
        <begin position="188"/>
        <end position="262"/>
    </location>
</feature>
<proteinExistence type="predicted"/>
<feature type="compositionally biased region" description="Low complexity" evidence="5">
    <location>
        <begin position="2036"/>
        <end position="2052"/>
    </location>
</feature>
<accession>A0AAN6LZJ1</accession>
<reference evidence="9 10" key="1">
    <citation type="submission" date="2021-02" db="EMBL/GenBank/DDBJ databases">
        <title>Genome assembly of Pseudopithomyces chartarum.</title>
        <authorList>
            <person name="Jauregui R."/>
            <person name="Singh J."/>
            <person name="Voisey C."/>
        </authorList>
    </citation>
    <scope>NUCLEOTIDE SEQUENCE [LARGE SCALE GENOMIC DNA]</scope>
    <source>
        <strain evidence="9 10">AGR01</strain>
    </source>
</reference>
<feature type="compositionally biased region" description="Polar residues" evidence="5">
    <location>
        <begin position="675"/>
        <end position="684"/>
    </location>
</feature>
<feature type="region of interest" description="Disordered" evidence="5">
    <location>
        <begin position="1921"/>
        <end position="2190"/>
    </location>
</feature>
<feature type="coiled-coil region" evidence="4">
    <location>
        <begin position="34"/>
        <end position="114"/>
    </location>
</feature>
<keyword evidence="10" id="KW-1185">Reference proteome</keyword>
<evidence type="ECO:0000259" key="6">
    <source>
        <dbReference type="Pfam" id="PF07926"/>
    </source>
</evidence>
<dbReference type="PANTHER" id="PTHR18898:SF2">
    <property type="entry name" value="NUCLEOPROTEIN TPR"/>
    <property type="match status" value="1"/>
</dbReference>
<feature type="domain" description="Nucleoprotein TPR/MLP1-2" evidence="6">
    <location>
        <begin position="1067"/>
        <end position="1195"/>
    </location>
</feature>
<feature type="compositionally biased region" description="Polar residues" evidence="5">
    <location>
        <begin position="1997"/>
        <end position="2011"/>
    </location>
</feature>
<evidence type="ECO:0000259" key="7">
    <source>
        <dbReference type="Pfam" id="PF25481"/>
    </source>
</evidence>
<comment type="subcellular location">
    <subcellularLocation>
        <location evidence="1">Nucleus</location>
    </subcellularLocation>
</comment>
<comment type="caution">
    <text evidence="9">The sequence shown here is derived from an EMBL/GenBank/DDBJ whole genome shotgun (WGS) entry which is preliminary data.</text>
</comment>
<dbReference type="GO" id="GO:0006406">
    <property type="term" value="P:mRNA export from nucleus"/>
    <property type="evidence" value="ECO:0007669"/>
    <property type="project" value="TreeGrafter"/>
</dbReference>
<feature type="compositionally biased region" description="Polar residues" evidence="5">
    <location>
        <begin position="2019"/>
        <end position="2032"/>
    </location>
</feature>
<feature type="coiled-coil region" evidence="4">
    <location>
        <begin position="411"/>
        <end position="445"/>
    </location>
</feature>
<feature type="compositionally biased region" description="Gly residues" evidence="5">
    <location>
        <begin position="2177"/>
        <end position="2190"/>
    </location>
</feature>
<sequence length="2190" mass="244881">MAATAVDVGYLAASYALPETNIQALLSEPTVALVEELLTHIEAKAREFDDLQSEKLRADIENETAVRAGEARIRTLQASADKALKDAEELRQQLAQKETAHHQLETQLQTLHANTTTSSSQVEILEARVRSLESQNRDTVALHEAKSAAYDRLAEELSAQHQKLVALRKQVSELEDKKQELEAGAKDVTFRENNLRQEIEQLRTNNDWLEGELKTRSADNTRFRKEKNAQIAELQRANADATQTIDSLRSKETSQAKRIEELEQRIEQSLLRIQQLQEEATSAQSSFRAELDNYRRLAELEQNSANTHKQRSQGLMEELGEVKDQAAIEVGQLQSELDTERGKIVDYEAKLAELELVVETQETQLSELRNSAQVPQTPRRGMNGGFSTPARAGSPMIISTPGGSKKSGLTVTQLYAENVKLKADLRSLEEARKKLREEFDEALGDLENLQPELFETKEENERLNFELGNISGDLQEALAAKDAARKDVRKKEGEIRDLQEQHKLDRQIITDVTFQNKLLLLEQKRQEEGLEAVPAADKHFFEAAQGNQVPEELLGAYDTPTRRLLTQHLVLYKNVGDLVDQNQHLLEQVSNFTNLYEGRQAQEKLEEQKRIQKELDELREQAAEFQDKTSSLHANINSLAKERDVWRRAAQSQGHRRGGSDAGSIFDGTPPPGSSIVNMQSPETVQNSSIFKELQKSLDIMREESITDRATLKHQIDTLTKEIRTLQHENVRLESKHQMAQQWQDQQQHRITALESQKELLQKRLDAAQDQLASSDLKFQQVMEENVECRGQLESLERANTNLKASQALWDTTRSRLEAEIKTLNEAKGFLSKSLEEKRNDYNEQTLMQAEARRLLESRASSLEAELSNAQRKLQDDMEEHKRIAMRFELDQTDKQRKIDDLFKAANEVRQELASVRTARDQLQSRVSELQSDLRLAEERAQQSFRAHGAVEGDDDEQSTDQAEQLNVQLADLQRDYERAKEKLETAETHIETYKNIAQEKEEQLESFIEAHDQMENDLNRTIQEKEAEIVDLKKRVEEFSSELATTSTELSELRSSHEKEKLEFTQQKEALEAEINRIQSDVTEYEAAMETQKQLVASQADIANRAQADYENELAKHGETMKNLRAIRDDYNKLSTEVTQYKTEAEAARVSLAQNEEHWTSLKERQDRELREIREEKDGLNDQNKTLYGQIDTLNNTIKTLQENRLSVAGGQTDAINLDSSLAGLQELNKSLRNDKDILQLKVNGMELEVQRVRQELATKQEQLERANEKLLTEQAQSQSRPSDAKFKALEESVGQLNLYRESNTTLRNDVQRLEAERNQKDKELEALRAQLQPLQARVLELEGELEFTSGQLKAVEEDRERWQKRHQDVLQRYDRIDPKELEDLKQQIETLKTERDQATQQVGEDFQQRLKAAEEEAEKQKNEAEVQNKRRADVVEKAKVKMGELRTAMNTLKQERDEAHANLASAQSELTALQEDLESARRDRDEALAKADTNADVVMVEEGQVNEASAGLSTEEKSQLEVRVREAEDRERQQANQAVGLGIQLEELKSRERALEGQIAELQQRIGVLIQEAEDARTDKANAEAQVTQLQSQQVSGDAPATAEANVSISDEVEKLKEELAAREKEVEDLRTQTEMTGSLVENSEDSATNSNAESGTDQIAIEKAALEERATAIEERAVAIEERETALAKAEAELQQRKAELETAQSENKAEPTAIAEMQRKMDVLKEKANTMLKKEKKNVEDKQAELVQKNAELERKDEEIARLEKEVERLQTELDQLKQAPLSSASSTLPAVEASEREIQDYISRTPTAMNIIKRNVQKKLEETRNANGQAPSADQEQIIAQKVEEATITIKAQQEQKIEEAKAAERKSTEMRNAAKASMAKNKFDQLSAKWNVVVAAAKDTPEQPVKEVFDIASVAKPAPPPPKPEPTTVPVTGGAQPQLPATAQPIAPVNSGQQQPQAPVGPATQANGSAPGPFGQFSGQGPSFGGQFPSMPNQGMNQIQTTPNFQGGFAGQQPGSFGFTGQQQTPFGAPNPFQNQQQNSRPNSPFAVQQPSIQTYQPPRGGMNTRGQSGIPRGNSGIPIPGSGGRGRGTPQSMQGSNAGGQQGFGRGGAGGRGGGGGRGRGQTAQPGSPMNPGANAFLPGGVGGKGQKRGPEDDGGQHQNQRGGKRQRGGRGGGATGGDGTAE</sequence>
<feature type="coiled-coil region" evidence="4">
    <location>
        <begin position="1125"/>
        <end position="1492"/>
    </location>
</feature>
<dbReference type="Gene3D" id="1.10.287.1490">
    <property type="match status" value="2"/>
</dbReference>
<dbReference type="InterPro" id="IPR012929">
    <property type="entry name" value="Nucleoprot-TPR/MLP1-2_dom"/>
</dbReference>
<gene>
    <name evidence="9" type="ORF">GRF29_44g1299401</name>
</gene>
<feature type="compositionally biased region" description="Pro residues" evidence="5">
    <location>
        <begin position="1923"/>
        <end position="1933"/>
    </location>
</feature>
<evidence type="ECO:0000256" key="4">
    <source>
        <dbReference type="SAM" id="Coils"/>
    </source>
</evidence>
<feature type="region of interest" description="Disordered" evidence="5">
    <location>
        <begin position="1626"/>
        <end position="1660"/>
    </location>
</feature>
<feature type="coiled-coil region" evidence="4">
    <location>
        <begin position="474"/>
        <end position="501"/>
    </location>
</feature>
<name>A0AAN6LZJ1_9PLEO</name>
<dbReference type="InterPro" id="IPR057577">
    <property type="entry name" value="Nucleoprot-TPR/MLP1_dom"/>
</dbReference>
<feature type="compositionally biased region" description="Polar residues" evidence="5">
    <location>
        <begin position="1587"/>
        <end position="1598"/>
    </location>
</feature>
<evidence type="ECO:0008006" key="11">
    <source>
        <dbReference type="Google" id="ProtNLM"/>
    </source>
</evidence>
<dbReference type="PANTHER" id="PTHR18898">
    <property type="entry name" value="NUCLEOPROTEIN TPR-RELATED"/>
    <property type="match status" value="1"/>
</dbReference>
<feature type="coiled-coil region" evidence="4">
    <location>
        <begin position="709"/>
        <end position="806"/>
    </location>
</feature>
<evidence type="ECO:0000256" key="1">
    <source>
        <dbReference type="ARBA" id="ARBA00004123"/>
    </source>
</evidence>
<feature type="domain" description="NUA/TPR/MLP1-2-like" evidence="8">
    <location>
        <begin position="489"/>
        <end position="600"/>
    </location>
</feature>
<feature type="compositionally biased region" description="Low complexity" evidence="5">
    <location>
        <begin position="2075"/>
        <end position="2087"/>
    </location>
</feature>
<keyword evidence="3" id="KW-0539">Nucleus</keyword>
<feature type="region of interest" description="Disordered" evidence="5">
    <location>
        <begin position="939"/>
        <end position="962"/>
    </location>
</feature>
<feature type="compositionally biased region" description="Polar residues" evidence="5">
    <location>
        <begin position="1635"/>
        <end position="1660"/>
    </location>
</feature>
<dbReference type="GO" id="GO:0006606">
    <property type="term" value="P:protein import into nucleus"/>
    <property type="evidence" value="ECO:0007669"/>
    <property type="project" value="InterPro"/>
</dbReference>
<feature type="compositionally biased region" description="Gly residues" evidence="5">
    <location>
        <begin position="2104"/>
        <end position="2127"/>
    </location>
</feature>
<dbReference type="Proteomes" id="UP001280581">
    <property type="component" value="Unassembled WGS sequence"/>
</dbReference>